<dbReference type="Proteomes" id="UP000035642">
    <property type="component" value="Unassembled WGS sequence"/>
</dbReference>
<keyword evidence="1" id="KW-1185">Reference proteome</keyword>
<name>A0A158PAB6_ANGCA</name>
<dbReference type="AlphaFoldDB" id="A0A158PAB6"/>
<reference evidence="1" key="1">
    <citation type="submission" date="2012-09" db="EMBL/GenBank/DDBJ databases">
        <authorList>
            <person name="Martin A.A."/>
        </authorList>
    </citation>
    <scope>NUCLEOTIDE SEQUENCE</scope>
</reference>
<reference evidence="2" key="2">
    <citation type="submission" date="2016-04" db="UniProtKB">
        <authorList>
            <consortium name="WormBaseParasite"/>
        </authorList>
    </citation>
    <scope>IDENTIFICATION</scope>
</reference>
<evidence type="ECO:0000313" key="2">
    <source>
        <dbReference type="WBParaSite" id="ACAC_0000925901-mRNA-1"/>
    </source>
</evidence>
<proteinExistence type="predicted"/>
<protein>
    <submittedName>
        <fullName evidence="2">Neur_chan_LBD domain-containing protein</fullName>
    </submittedName>
</protein>
<sequence length="100" mass="11442">MLSFLLICNTCLHGLPHVYSPNLIVSEYGAGSIRGAPAVAEPFRSVIVDRFVSLSMVSSFIIELNELRSSVRIIMEWKYQFANPLGVFYYKIHFPIYRQI</sequence>
<evidence type="ECO:0000313" key="1">
    <source>
        <dbReference type="Proteomes" id="UP000035642"/>
    </source>
</evidence>
<organism evidence="1 2">
    <name type="scientific">Angiostrongylus cantonensis</name>
    <name type="common">Rat lungworm</name>
    <dbReference type="NCBI Taxonomy" id="6313"/>
    <lineage>
        <taxon>Eukaryota</taxon>
        <taxon>Metazoa</taxon>
        <taxon>Ecdysozoa</taxon>
        <taxon>Nematoda</taxon>
        <taxon>Chromadorea</taxon>
        <taxon>Rhabditida</taxon>
        <taxon>Rhabditina</taxon>
        <taxon>Rhabditomorpha</taxon>
        <taxon>Strongyloidea</taxon>
        <taxon>Metastrongylidae</taxon>
        <taxon>Angiostrongylus</taxon>
    </lineage>
</organism>
<accession>A0A158PAB6</accession>
<dbReference type="WBParaSite" id="ACAC_0000925901-mRNA-1">
    <property type="protein sequence ID" value="ACAC_0000925901-mRNA-1"/>
    <property type="gene ID" value="ACAC_0000925901"/>
</dbReference>